<dbReference type="GO" id="GO:0009617">
    <property type="term" value="P:response to bacterium"/>
    <property type="evidence" value="ECO:0007669"/>
    <property type="project" value="InterPro"/>
</dbReference>
<comment type="subcellular location">
    <subcellularLocation>
        <location evidence="1">Endoplasmic reticulum membrane</location>
        <topology evidence="1">Multi-pass membrane protein</topology>
    </subcellularLocation>
</comment>
<dbReference type="Pfam" id="PF02453">
    <property type="entry name" value="Reticulon"/>
    <property type="match status" value="1"/>
</dbReference>
<reference evidence="7 8" key="2">
    <citation type="journal article" date="2017" name="Genome Biol.">
        <title>New reference genome sequences of hot pepper reveal the massive evolution of plant disease-resistance genes by retroduplication.</title>
        <authorList>
            <person name="Kim S."/>
            <person name="Park J."/>
            <person name="Yeom S.I."/>
            <person name="Kim Y.M."/>
            <person name="Seo E."/>
            <person name="Kim K.T."/>
            <person name="Kim M.S."/>
            <person name="Lee J.M."/>
            <person name="Cheong K."/>
            <person name="Shin H.S."/>
            <person name="Kim S.B."/>
            <person name="Han K."/>
            <person name="Lee J."/>
            <person name="Park M."/>
            <person name="Lee H.A."/>
            <person name="Lee H.Y."/>
            <person name="Lee Y."/>
            <person name="Oh S."/>
            <person name="Lee J.H."/>
            <person name="Choi E."/>
            <person name="Choi E."/>
            <person name="Lee S.E."/>
            <person name="Jeon J."/>
            <person name="Kim H."/>
            <person name="Choi G."/>
            <person name="Song H."/>
            <person name="Lee J."/>
            <person name="Lee S.C."/>
            <person name="Kwon J.K."/>
            <person name="Lee H.Y."/>
            <person name="Koo N."/>
            <person name="Hong Y."/>
            <person name="Kim R.W."/>
            <person name="Kang W.H."/>
            <person name="Huh J.H."/>
            <person name="Kang B.C."/>
            <person name="Yang T.J."/>
            <person name="Lee Y.H."/>
            <person name="Bennetzen J.L."/>
            <person name="Choi D."/>
        </authorList>
    </citation>
    <scope>NUCLEOTIDE SEQUENCE [LARGE SCALE GENOMIC DNA]</scope>
    <source>
        <strain evidence="8">cv. CM334</strain>
    </source>
</reference>
<sequence>MYIRHCLEPYIQRIADGDFTPILTAESIGTISLRKRPHIPEVYLPEKSILDIASALSIEINHALYVLREIATGRDLKKLLSTSCLATVFP</sequence>
<evidence type="ECO:0000259" key="6">
    <source>
        <dbReference type="Pfam" id="PF02453"/>
    </source>
</evidence>
<evidence type="ECO:0000313" key="7">
    <source>
        <dbReference type="EMBL" id="PHT74374.1"/>
    </source>
</evidence>
<dbReference type="InterPro" id="IPR003388">
    <property type="entry name" value="Reticulon"/>
</dbReference>
<evidence type="ECO:0000256" key="4">
    <source>
        <dbReference type="ARBA" id="ARBA00022989"/>
    </source>
</evidence>
<keyword evidence="4" id="KW-1133">Transmembrane helix</keyword>
<dbReference type="GO" id="GO:0005789">
    <property type="term" value="C:endoplasmic reticulum membrane"/>
    <property type="evidence" value="ECO:0007669"/>
    <property type="project" value="UniProtKB-SubCell"/>
</dbReference>
<dbReference type="STRING" id="4072.A0A2G2YXA4"/>
<keyword evidence="3" id="KW-0256">Endoplasmic reticulum</keyword>
<evidence type="ECO:0000256" key="5">
    <source>
        <dbReference type="ARBA" id="ARBA00023136"/>
    </source>
</evidence>
<reference evidence="7 8" key="1">
    <citation type="journal article" date="2014" name="Nat. Genet.">
        <title>Genome sequence of the hot pepper provides insights into the evolution of pungency in Capsicum species.</title>
        <authorList>
            <person name="Kim S."/>
            <person name="Park M."/>
            <person name="Yeom S.I."/>
            <person name="Kim Y.M."/>
            <person name="Lee J.M."/>
            <person name="Lee H.A."/>
            <person name="Seo E."/>
            <person name="Choi J."/>
            <person name="Cheong K."/>
            <person name="Kim K.T."/>
            <person name="Jung K."/>
            <person name="Lee G.W."/>
            <person name="Oh S.K."/>
            <person name="Bae C."/>
            <person name="Kim S.B."/>
            <person name="Lee H.Y."/>
            <person name="Kim S.Y."/>
            <person name="Kim M.S."/>
            <person name="Kang B.C."/>
            <person name="Jo Y.D."/>
            <person name="Yang H.B."/>
            <person name="Jeong H.J."/>
            <person name="Kang W.H."/>
            <person name="Kwon J.K."/>
            <person name="Shin C."/>
            <person name="Lim J.Y."/>
            <person name="Park J.H."/>
            <person name="Huh J.H."/>
            <person name="Kim J.S."/>
            <person name="Kim B.D."/>
            <person name="Cohen O."/>
            <person name="Paran I."/>
            <person name="Suh M.C."/>
            <person name="Lee S.B."/>
            <person name="Kim Y.K."/>
            <person name="Shin Y."/>
            <person name="Noh S.J."/>
            <person name="Park J."/>
            <person name="Seo Y.S."/>
            <person name="Kwon S.Y."/>
            <person name="Kim H.A."/>
            <person name="Park J.M."/>
            <person name="Kim H.J."/>
            <person name="Choi S.B."/>
            <person name="Bosland P.W."/>
            <person name="Reeves G."/>
            <person name="Jo S.H."/>
            <person name="Lee B.W."/>
            <person name="Cho H.T."/>
            <person name="Choi H.S."/>
            <person name="Lee M.S."/>
            <person name="Yu Y."/>
            <person name="Do Choi Y."/>
            <person name="Park B.S."/>
            <person name="van Deynze A."/>
            <person name="Ashrafi H."/>
            <person name="Hill T."/>
            <person name="Kim W.T."/>
            <person name="Pai H.S."/>
            <person name="Ahn H.K."/>
            <person name="Yeam I."/>
            <person name="Giovannoni J.J."/>
            <person name="Rose J.K."/>
            <person name="Sorensen I."/>
            <person name="Lee S.J."/>
            <person name="Kim R.W."/>
            <person name="Choi I.Y."/>
            <person name="Choi B.S."/>
            <person name="Lim J.S."/>
            <person name="Lee Y.H."/>
            <person name="Choi D."/>
        </authorList>
    </citation>
    <scope>NUCLEOTIDE SEQUENCE [LARGE SCALE GENOMIC DNA]</scope>
    <source>
        <strain evidence="8">cv. CM334</strain>
    </source>
</reference>
<proteinExistence type="predicted"/>
<name>A0A2G2YXA4_CAPAN</name>
<evidence type="ECO:0000256" key="1">
    <source>
        <dbReference type="ARBA" id="ARBA00004477"/>
    </source>
</evidence>
<protein>
    <recommendedName>
        <fullName evidence="6">Reticulon domain-containing protein</fullName>
    </recommendedName>
</protein>
<keyword evidence="2" id="KW-0812">Transmembrane</keyword>
<dbReference type="AlphaFoldDB" id="A0A2G2YXA4"/>
<evidence type="ECO:0000313" key="8">
    <source>
        <dbReference type="Proteomes" id="UP000222542"/>
    </source>
</evidence>
<keyword evidence="5" id="KW-0472">Membrane</keyword>
<dbReference type="PANTHER" id="PTHR10994">
    <property type="entry name" value="RETICULON"/>
    <property type="match status" value="1"/>
</dbReference>
<evidence type="ECO:0000256" key="3">
    <source>
        <dbReference type="ARBA" id="ARBA00022824"/>
    </source>
</evidence>
<dbReference type="InterPro" id="IPR045064">
    <property type="entry name" value="Reticulon-like"/>
</dbReference>
<comment type="caution">
    <text evidence="7">The sequence shown here is derived from an EMBL/GenBank/DDBJ whole genome shotgun (WGS) entry which is preliminary data.</text>
</comment>
<dbReference type="EMBL" id="AYRZ02000008">
    <property type="protein sequence ID" value="PHT74374.1"/>
    <property type="molecule type" value="Genomic_DNA"/>
</dbReference>
<feature type="domain" description="Reticulon" evidence="6">
    <location>
        <begin position="24"/>
        <end position="85"/>
    </location>
</feature>
<accession>A0A2G2YXA4</accession>
<keyword evidence="8" id="KW-1185">Reference proteome</keyword>
<dbReference type="PANTHER" id="PTHR10994:SF152">
    <property type="entry name" value="RETICULON-LIKE PROTEIN"/>
    <property type="match status" value="1"/>
</dbReference>
<dbReference type="Gramene" id="PHT74374">
    <property type="protein sequence ID" value="PHT74374"/>
    <property type="gene ID" value="T459_21651"/>
</dbReference>
<gene>
    <name evidence="7" type="ORF">T459_21651</name>
</gene>
<organism evidence="7 8">
    <name type="scientific">Capsicum annuum</name>
    <name type="common">Capsicum pepper</name>
    <dbReference type="NCBI Taxonomy" id="4072"/>
    <lineage>
        <taxon>Eukaryota</taxon>
        <taxon>Viridiplantae</taxon>
        <taxon>Streptophyta</taxon>
        <taxon>Embryophyta</taxon>
        <taxon>Tracheophyta</taxon>
        <taxon>Spermatophyta</taxon>
        <taxon>Magnoliopsida</taxon>
        <taxon>eudicotyledons</taxon>
        <taxon>Gunneridae</taxon>
        <taxon>Pentapetalae</taxon>
        <taxon>asterids</taxon>
        <taxon>lamiids</taxon>
        <taxon>Solanales</taxon>
        <taxon>Solanaceae</taxon>
        <taxon>Solanoideae</taxon>
        <taxon>Capsiceae</taxon>
        <taxon>Capsicum</taxon>
    </lineage>
</organism>
<dbReference type="Proteomes" id="UP000222542">
    <property type="component" value="Unassembled WGS sequence"/>
</dbReference>
<evidence type="ECO:0000256" key="2">
    <source>
        <dbReference type="ARBA" id="ARBA00022692"/>
    </source>
</evidence>